<dbReference type="AlphaFoldDB" id="A0AA88KHI5"/>
<gene>
    <name evidence="2" type="ORF">C9374_008948</name>
</gene>
<dbReference type="InterPro" id="IPR029058">
    <property type="entry name" value="AB_hydrolase_fold"/>
</dbReference>
<dbReference type="SUPFAM" id="SSF53474">
    <property type="entry name" value="alpha/beta-Hydrolases"/>
    <property type="match status" value="1"/>
</dbReference>
<dbReference type="InterPro" id="IPR000073">
    <property type="entry name" value="AB_hydrolase_1"/>
</dbReference>
<dbReference type="PANTHER" id="PTHR42886">
    <property type="entry name" value="RE40534P-RELATED"/>
    <property type="match status" value="1"/>
</dbReference>
<evidence type="ECO:0000313" key="3">
    <source>
        <dbReference type="Proteomes" id="UP000816034"/>
    </source>
</evidence>
<organism evidence="2 3">
    <name type="scientific">Naegleria lovaniensis</name>
    <name type="common">Amoeba</name>
    <dbReference type="NCBI Taxonomy" id="51637"/>
    <lineage>
        <taxon>Eukaryota</taxon>
        <taxon>Discoba</taxon>
        <taxon>Heterolobosea</taxon>
        <taxon>Tetramitia</taxon>
        <taxon>Eutetramitia</taxon>
        <taxon>Vahlkampfiidae</taxon>
        <taxon>Naegleria</taxon>
    </lineage>
</organism>
<evidence type="ECO:0000313" key="2">
    <source>
        <dbReference type="EMBL" id="KAG2377863.1"/>
    </source>
</evidence>
<dbReference type="PRINTS" id="PR00111">
    <property type="entry name" value="ABHYDROLASE"/>
</dbReference>
<feature type="domain" description="Serine aminopeptidase S33" evidence="1">
    <location>
        <begin position="37"/>
        <end position="272"/>
    </location>
</feature>
<dbReference type="InterPro" id="IPR022742">
    <property type="entry name" value="Hydrolase_4"/>
</dbReference>
<proteinExistence type="predicted"/>
<dbReference type="Gene3D" id="3.40.50.1820">
    <property type="entry name" value="alpha/beta hydrolase"/>
    <property type="match status" value="1"/>
</dbReference>
<evidence type="ECO:0000259" key="1">
    <source>
        <dbReference type="Pfam" id="PF12146"/>
    </source>
</evidence>
<dbReference type="GeneID" id="68101402"/>
<dbReference type="EMBL" id="PYSW02000036">
    <property type="protein sequence ID" value="KAG2377863.1"/>
    <property type="molecule type" value="Genomic_DNA"/>
</dbReference>
<dbReference type="Pfam" id="PF12146">
    <property type="entry name" value="Hydrolase_4"/>
    <property type="match status" value="1"/>
</dbReference>
<reference evidence="2 3" key="1">
    <citation type="journal article" date="2018" name="BMC Genomics">
        <title>The genome of Naegleria lovaniensis, the basis for a comparative approach to unravel pathogenicity factors of the human pathogenic amoeba N. fowleri.</title>
        <authorList>
            <person name="Liechti N."/>
            <person name="Schurch N."/>
            <person name="Bruggmann R."/>
            <person name="Wittwer M."/>
        </authorList>
    </citation>
    <scope>NUCLEOTIDE SEQUENCE [LARGE SCALE GENOMIC DNA]</scope>
    <source>
        <strain evidence="2 3">ATCC 30569</strain>
    </source>
</reference>
<sequence>MTPNKEESVHLITNNYQEQLVGILCQVKSVVTESPTQKKQIAVLCHGLACHKNYFIFPRMESEDYDTFRFDFSGNGESDGEFSYANYAKEVEDLHCVMNYLKEKLGYFKISIIGHSKGGNVVLQYASKYPKELQHGIVVNISGRFDMSKTPLHRFTESERYQLENEGQFLWKILTIDRSLCVKNVSNDKTGQDNHEDGEITRRCYVTKEALKERELLDTKIELNPQYPLNIYSVHGDEDDVIPFQDSQDLNEYLLKQMREKNLANGFSHQVIGVTGANHFFTGQQETLIRILRDLLSQNHEGTADS</sequence>
<dbReference type="Proteomes" id="UP000816034">
    <property type="component" value="Unassembled WGS sequence"/>
</dbReference>
<comment type="caution">
    <text evidence="2">The sequence shown here is derived from an EMBL/GenBank/DDBJ whole genome shotgun (WGS) entry which is preliminary data.</text>
</comment>
<protein>
    <recommendedName>
        <fullName evidence="1">Serine aminopeptidase S33 domain-containing protein</fullName>
    </recommendedName>
</protein>
<dbReference type="PANTHER" id="PTHR42886:SF53">
    <property type="entry name" value="ALPHA_BETA-HYDROLASES SUPERFAMILY PROTEIN"/>
    <property type="match status" value="1"/>
</dbReference>
<keyword evidence="3" id="KW-1185">Reference proteome</keyword>
<dbReference type="RefSeq" id="XP_044545125.1">
    <property type="nucleotide sequence ID" value="XM_044699080.1"/>
</dbReference>
<accession>A0AA88KHI5</accession>
<name>A0AA88KHI5_NAELO</name>